<evidence type="ECO:0000256" key="4">
    <source>
        <dbReference type="ARBA" id="ARBA00017035"/>
    </source>
</evidence>
<keyword evidence="5" id="KW-0813">Transport</keyword>
<evidence type="ECO:0000256" key="8">
    <source>
        <dbReference type="ARBA" id="ARBA00023242"/>
    </source>
</evidence>
<keyword evidence="7" id="KW-0653">Protein transport</keyword>
<comment type="similarity">
    <text evidence="3">Belongs to the NMD3 family.</text>
</comment>
<keyword evidence="9" id="KW-0175">Coiled coil</keyword>
<feature type="compositionally biased region" description="Polar residues" evidence="10">
    <location>
        <begin position="164"/>
        <end position="175"/>
    </location>
</feature>
<organism evidence="15 16">
    <name type="scientific">Hibiscus sabdariffa</name>
    <name type="common">roselle</name>
    <dbReference type="NCBI Taxonomy" id="183260"/>
    <lineage>
        <taxon>Eukaryota</taxon>
        <taxon>Viridiplantae</taxon>
        <taxon>Streptophyta</taxon>
        <taxon>Embryophyta</taxon>
        <taxon>Tracheophyta</taxon>
        <taxon>Spermatophyta</taxon>
        <taxon>Magnoliopsida</taxon>
        <taxon>eudicotyledons</taxon>
        <taxon>Gunneridae</taxon>
        <taxon>Pentapetalae</taxon>
        <taxon>rosids</taxon>
        <taxon>malvids</taxon>
        <taxon>Malvales</taxon>
        <taxon>Malvaceae</taxon>
        <taxon>Malvoideae</taxon>
        <taxon>Hibiscus</taxon>
    </lineage>
</organism>
<evidence type="ECO:0000256" key="2">
    <source>
        <dbReference type="ARBA" id="ARBA00004496"/>
    </source>
</evidence>
<evidence type="ECO:0000256" key="3">
    <source>
        <dbReference type="ARBA" id="ARBA00009794"/>
    </source>
</evidence>
<evidence type="ECO:0000259" key="12">
    <source>
        <dbReference type="Pfam" id="PF04981"/>
    </source>
</evidence>
<evidence type="ECO:0000259" key="11">
    <source>
        <dbReference type="Pfam" id="PF04601"/>
    </source>
</evidence>
<evidence type="ECO:0000256" key="6">
    <source>
        <dbReference type="ARBA" id="ARBA00022490"/>
    </source>
</evidence>
<evidence type="ECO:0000256" key="5">
    <source>
        <dbReference type="ARBA" id="ARBA00022448"/>
    </source>
</evidence>
<dbReference type="InterPro" id="IPR048899">
    <property type="entry name" value="NMD_SH3"/>
</dbReference>
<evidence type="ECO:0000256" key="10">
    <source>
        <dbReference type="SAM" id="MobiDB-lite"/>
    </source>
</evidence>
<feature type="domain" description="Nmd3 N-terminal" evidence="12">
    <location>
        <begin position="320"/>
        <end position="510"/>
    </location>
</feature>
<dbReference type="Pfam" id="PF04981">
    <property type="entry name" value="NMD3"/>
    <property type="match status" value="1"/>
</dbReference>
<evidence type="ECO:0000256" key="1">
    <source>
        <dbReference type="ARBA" id="ARBA00004123"/>
    </source>
</evidence>
<dbReference type="CDD" id="cd23340">
    <property type="entry name" value="beta-trefoil_FSCN_ACP-like"/>
    <property type="match status" value="1"/>
</dbReference>
<dbReference type="Pfam" id="PF04601">
    <property type="entry name" value="DUF569"/>
    <property type="match status" value="1"/>
</dbReference>
<evidence type="ECO:0000259" key="14">
    <source>
        <dbReference type="Pfam" id="PF21193"/>
    </source>
</evidence>
<feature type="domain" description="60S ribosomal export protein NMD3 SH3" evidence="14">
    <location>
        <begin position="513"/>
        <end position="556"/>
    </location>
</feature>
<dbReference type="PANTHER" id="PTHR12746:SF2">
    <property type="entry name" value="60S RIBOSOMAL EXPORT PROTEIN NMD3"/>
    <property type="match status" value="1"/>
</dbReference>
<keyword evidence="8" id="KW-0539">Nucleus</keyword>
<dbReference type="Gene3D" id="2.80.10.50">
    <property type="match status" value="1"/>
</dbReference>
<name>A0ABR2TM72_9ROSI</name>
<feature type="region of interest" description="Disordered" evidence="10">
    <location>
        <begin position="153"/>
        <end position="210"/>
    </location>
</feature>
<keyword evidence="16" id="KW-1185">Reference proteome</keyword>
<sequence length="769" mass="88707">METFRKASVVRLRSHHEKFLVANDDQATVAQERDGSLMNARWTVEFPESSSIHIRLKSCHGKYLTASNMPFLIGMRGKMVLQMLPRRLTSSVEWEPIAEGFQFRFRTRYGQYLRANGRFPPWRGLITHDVPHRSVTRDWVLWDVEILEHREQDDLPCLLPPPAETSSSPHSPTNENDSDSDDHGLPSEISPEGAKVSTPETIEERSLTFKGGGSGVEELRKMLTADAVVVVDEEVRVKLGIHTTPASVKHFFRRRRCRCRLQISLSSLSSSFGSCPGFSFPDKSNKGSYGCKYVCGSSDTRHCFVLQMWYFDDAESSKHVCDMFEPPRTWLKAQLESKELLTYCVKRLETDLKKVRLVNAEFIWTEPHSKRIKVKLKVQKEVLNGAILEQSYVVEYVQQDHMCESCTRFQANPDQWVASVQLRQRVSHRRTFFYLEHVILKHDAAAHAIKIKQMEQGIDFFFGNESHALKFVEFLGKVAPTGKSKRSEQLVSHDTKNNSYNYKYTHSVEISPICREDLICLPPRVAVSLGNLGPLVICTKVTNNITLLDPFTLRQCFLDRDQYWRYSFKSLLSSRQLVEYDVFNVEVVSPEYNVGGSKYVIADVEVARVTDYRKLFYVRTHLGHILNPGDRALGYDLHGVNCNDNELDKYTDLVIPDVILIKKSYEEKRQKKRGKPRPWKLKSLNMELDESRVRANEEKMNSEYEEFLRDLEENPELRFNLSLYHNKDYQPSEMASMADGDDVPSVPLEELLADLELSDEEDDEDSMRE</sequence>
<dbReference type="InterPro" id="IPR007679">
    <property type="entry name" value="DUF569"/>
</dbReference>
<dbReference type="PANTHER" id="PTHR12746">
    <property type="entry name" value="NONSENSE-MEDIATED MRNA DECAY PROTEIN 3"/>
    <property type="match status" value="1"/>
</dbReference>
<dbReference type="InterPro" id="IPR048898">
    <property type="entry name" value="OB_NMD3"/>
</dbReference>
<evidence type="ECO:0000256" key="9">
    <source>
        <dbReference type="SAM" id="Coils"/>
    </source>
</evidence>
<comment type="subcellular location">
    <subcellularLocation>
        <location evidence="2">Cytoplasm</location>
    </subcellularLocation>
    <subcellularLocation>
        <location evidence="1">Nucleus</location>
    </subcellularLocation>
</comment>
<feature type="domain" description="DUF569" evidence="11">
    <location>
        <begin position="1"/>
        <end position="142"/>
    </location>
</feature>
<evidence type="ECO:0000256" key="7">
    <source>
        <dbReference type="ARBA" id="ARBA00022927"/>
    </source>
</evidence>
<evidence type="ECO:0000313" key="15">
    <source>
        <dbReference type="EMBL" id="KAK9038374.1"/>
    </source>
</evidence>
<proteinExistence type="inferred from homology"/>
<dbReference type="Proteomes" id="UP001396334">
    <property type="component" value="Unassembled WGS sequence"/>
</dbReference>
<gene>
    <name evidence="15" type="ORF">V6N11_023249</name>
</gene>
<feature type="coiled-coil region" evidence="9">
    <location>
        <begin position="681"/>
        <end position="714"/>
    </location>
</feature>
<evidence type="ECO:0000259" key="13">
    <source>
        <dbReference type="Pfam" id="PF21192"/>
    </source>
</evidence>
<reference evidence="15 16" key="1">
    <citation type="journal article" date="2024" name="G3 (Bethesda)">
        <title>Genome assembly of Hibiscus sabdariffa L. provides insights into metabolisms of medicinal natural products.</title>
        <authorList>
            <person name="Kim T."/>
        </authorList>
    </citation>
    <scope>NUCLEOTIDE SEQUENCE [LARGE SCALE GENOMIC DNA]</scope>
    <source>
        <strain evidence="15">TK-2024</strain>
        <tissue evidence="15">Old leaves</tissue>
    </source>
</reference>
<dbReference type="InterPro" id="IPR007064">
    <property type="entry name" value="Nmd3_N"/>
</dbReference>
<accession>A0ABR2TM72</accession>
<dbReference type="InterPro" id="IPR039768">
    <property type="entry name" value="Nmd3"/>
</dbReference>
<dbReference type="SUPFAM" id="SSF50405">
    <property type="entry name" value="Actin-crosslinking proteins"/>
    <property type="match status" value="1"/>
</dbReference>
<dbReference type="InterPro" id="IPR008999">
    <property type="entry name" value="Actin-crosslinking"/>
</dbReference>
<feature type="domain" description="60S ribosomal export protein NMD3 OB-fold" evidence="13">
    <location>
        <begin position="577"/>
        <end position="663"/>
    </location>
</feature>
<dbReference type="Pfam" id="PF21193">
    <property type="entry name" value="NMD_SH3"/>
    <property type="match status" value="1"/>
</dbReference>
<comment type="caution">
    <text evidence="15">The sequence shown here is derived from an EMBL/GenBank/DDBJ whole genome shotgun (WGS) entry which is preliminary data.</text>
</comment>
<keyword evidence="6" id="KW-0963">Cytoplasm</keyword>
<evidence type="ECO:0000313" key="16">
    <source>
        <dbReference type="Proteomes" id="UP001396334"/>
    </source>
</evidence>
<dbReference type="Pfam" id="PF21192">
    <property type="entry name" value="OB_NMD3"/>
    <property type="match status" value="1"/>
</dbReference>
<dbReference type="EMBL" id="JBBPBN010000005">
    <property type="protein sequence ID" value="KAK9038374.1"/>
    <property type="molecule type" value="Genomic_DNA"/>
</dbReference>
<protein>
    <recommendedName>
        <fullName evidence="4">60S ribosomal export protein NMD3</fullName>
    </recommendedName>
</protein>